<evidence type="ECO:0000313" key="7">
    <source>
        <dbReference type="EMBL" id="VEL23332.1"/>
    </source>
</evidence>
<dbReference type="PROSITE" id="PS50103">
    <property type="entry name" value="ZF_C3H1"/>
    <property type="match status" value="1"/>
</dbReference>
<dbReference type="GO" id="GO:0034247">
    <property type="term" value="P:snoRNA splicing"/>
    <property type="evidence" value="ECO:0007669"/>
    <property type="project" value="TreeGrafter"/>
</dbReference>
<keyword evidence="3 4" id="KW-0862">Zinc</keyword>
<dbReference type="Pfam" id="PF00642">
    <property type="entry name" value="zf-CCCH"/>
    <property type="match status" value="1"/>
</dbReference>
<evidence type="ECO:0000313" key="8">
    <source>
        <dbReference type="Proteomes" id="UP000784294"/>
    </source>
</evidence>
<dbReference type="PANTHER" id="PTHR12930:SF0">
    <property type="entry name" value="RING FINGER PROTEIN 113B"/>
    <property type="match status" value="1"/>
</dbReference>
<dbReference type="InterPro" id="IPR013083">
    <property type="entry name" value="Znf_RING/FYVE/PHD"/>
</dbReference>
<keyword evidence="8" id="KW-1185">Reference proteome</keyword>
<dbReference type="SUPFAM" id="SSF90229">
    <property type="entry name" value="CCCH zinc finger"/>
    <property type="match status" value="1"/>
</dbReference>
<evidence type="ECO:0000256" key="1">
    <source>
        <dbReference type="ARBA" id="ARBA00022723"/>
    </source>
</evidence>
<comment type="caution">
    <text evidence="7">The sequence shown here is derived from an EMBL/GenBank/DDBJ whole genome shotgun (WGS) entry which is preliminary data.</text>
</comment>
<dbReference type="GO" id="GO:0008270">
    <property type="term" value="F:zinc ion binding"/>
    <property type="evidence" value="ECO:0007669"/>
    <property type="project" value="UniProtKB-KW"/>
</dbReference>
<evidence type="ECO:0000256" key="4">
    <source>
        <dbReference type="PROSITE-ProRule" id="PRU00723"/>
    </source>
</evidence>
<dbReference type="OrthoDB" id="25761at2759"/>
<evidence type="ECO:0000256" key="5">
    <source>
        <dbReference type="SAM" id="MobiDB-lite"/>
    </source>
</evidence>
<feature type="domain" description="C3H1-type" evidence="6">
    <location>
        <begin position="163"/>
        <end position="191"/>
    </location>
</feature>
<dbReference type="InterPro" id="IPR039971">
    <property type="entry name" value="CWC24-like"/>
</dbReference>
<evidence type="ECO:0000259" key="6">
    <source>
        <dbReference type="PROSITE" id="PS50103"/>
    </source>
</evidence>
<dbReference type="EMBL" id="CAAALY010061366">
    <property type="protein sequence ID" value="VEL23332.1"/>
    <property type="molecule type" value="Genomic_DNA"/>
</dbReference>
<dbReference type="Proteomes" id="UP000784294">
    <property type="component" value="Unassembled WGS sequence"/>
</dbReference>
<dbReference type="InterPro" id="IPR000571">
    <property type="entry name" value="Znf_CCCH"/>
</dbReference>
<proteinExistence type="predicted"/>
<feature type="region of interest" description="Disordered" evidence="5">
    <location>
        <begin position="341"/>
        <end position="360"/>
    </location>
</feature>
<keyword evidence="1 4" id="KW-0479">Metal-binding</keyword>
<dbReference type="PANTHER" id="PTHR12930">
    <property type="entry name" value="ZINC FINGER PROTEIN 183"/>
    <property type="match status" value="1"/>
</dbReference>
<gene>
    <name evidence="7" type="ORF">PXEA_LOCUS16772</name>
</gene>
<organism evidence="7 8">
    <name type="scientific">Protopolystoma xenopodis</name>
    <dbReference type="NCBI Taxonomy" id="117903"/>
    <lineage>
        <taxon>Eukaryota</taxon>
        <taxon>Metazoa</taxon>
        <taxon>Spiralia</taxon>
        <taxon>Lophotrochozoa</taxon>
        <taxon>Platyhelminthes</taxon>
        <taxon>Monogenea</taxon>
        <taxon>Polyopisthocotylea</taxon>
        <taxon>Polystomatidea</taxon>
        <taxon>Polystomatidae</taxon>
        <taxon>Protopolystoma</taxon>
    </lineage>
</organism>
<reference evidence="7" key="1">
    <citation type="submission" date="2018-11" db="EMBL/GenBank/DDBJ databases">
        <authorList>
            <consortium name="Pathogen Informatics"/>
        </authorList>
    </citation>
    <scope>NUCLEOTIDE SEQUENCE</scope>
</reference>
<dbReference type="Gene3D" id="3.30.40.10">
    <property type="entry name" value="Zinc/RING finger domain, C3HC4 (zinc finger)"/>
    <property type="match status" value="1"/>
</dbReference>
<sequence length="360" mass="40730">MSTPPTCVFFKRCQKKNIRNKKGFLFVLTFQDSSSSEEDVSIVKKQKKSGSNPLVQEVMSDLAYFYRLKTSVEQIESKIHLFMINLKRYWNQGATRIIQIDEETKKAAPKNENVDSFSFIPPKKSTSDKVYKGLSGYASFVASKRDERGSGSSGYSAKGPIRAPQNIRSTDYKETGFCSFGDSCIFLHDRSDYKHGWQIDREIDEGTFGIDGSDNRYEVYDGGSDYEEEEHIPFKCKHYFCSACAIKRYQKTARCYACTEDTRGFFKNAKDLIDKIRKLKKRLKSSGSSDDENNSDAAHSEHECCEDDTKIENSSDKCSCLEACNESDSSDANDVVQSQKLLGAKPEAPEFCNTDEESSD</sequence>
<protein>
    <recommendedName>
        <fullName evidence="6">C3H1-type domain-containing protein</fullName>
    </recommendedName>
</protein>
<dbReference type="GO" id="GO:0005684">
    <property type="term" value="C:U2-type spliceosomal complex"/>
    <property type="evidence" value="ECO:0007669"/>
    <property type="project" value="TreeGrafter"/>
</dbReference>
<feature type="zinc finger region" description="C3H1-type" evidence="4">
    <location>
        <begin position="163"/>
        <end position="191"/>
    </location>
</feature>
<evidence type="ECO:0000256" key="3">
    <source>
        <dbReference type="ARBA" id="ARBA00022833"/>
    </source>
</evidence>
<evidence type="ECO:0000256" key="2">
    <source>
        <dbReference type="ARBA" id="ARBA00022771"/>
    </source>
</evidence>
<keyword evidence="2 4" id="KW-0863">Zinc-finger</keyword>
<accession>A0A448WYD6</accession>
<dbReference type="InterPro" id="IPR036855">
    <property type="entry name" value="Znf_CCCH_sf"/>
</dbReference>
<dbReference type="AlphaFoldDB" id="A0A448WYD6"/>
<name>A0A448WYD6_9PLAT</name>